<keyword evidence="1" id="KW-1133">Transmembrane helix</keyword>
<comment type="caution">
    <text evidence="2">The sequence shown here is derived from an EMBL/GenBank/DDBJ whole genome shotgun (WGS) entry which is preliminary data.</text>
</comment>
<gene>
    <name evidence="2" type="ORF">OSTQU699_LOCUS1715</name>
</gene>
<name>A0A8S1INM4_9CHLO</name>
<reference evidence="2" key="1">
    <citation type="submission" date="2020-12" db="EMBL/GenBank/DDBJ databases">
        <authorList>
            <person name="Iha C."/>
        </authorList>
    </citation>
    <scope>NUCLEOTIDE SEQUENCE</scope>
</reference>
<proteinExistence type="predicted"/>
<organism evidence="2 3">
    <name type="scientific">Ostreobium quekettii</name>
    <dbReference type="NCBI Taxonomy" id="121088"/>
    <lineage>
        <taxon>Eukaryota</taxon>
        <taxon>Viridiplantae</taxon>
        <taxon>Chlorophyta</taxon>
        <taxon>core chlorophytes</taxon>
        <taxon>Ulvophyceae</taxon>
        <taxon>TCBD clade</taxon>
        <taxon>Bryopsidales</taxon>
        <taxon>Ostreobineae</taxon>
        <taxon>Ostreobiaceae</taxon>
        <taxon>Ostreobium</taxon>
    </lineage>
</organism>
<dbReference type="AlphaFoldDB" id="A0A8S1INM4"/>
<accession>A0A8S1INM4</accession>
<dbReference type="Proteomes" id="UP000708148">
    <property type="component" value="Unassembled WGS sequence"/>
</dbReference>
<keyword evidence="1" id="KW-0812">Transmembrane</keyword>
<dbReference type="EMBL" id="CAJHUC010000465">
    <property type="protein sequence ID" value="CAD7696354.1"/>
    <property type="molecule type" value="Genomic_DNA"/>
</dbReference>
<evidence type="ECO:0000313" key="2">
    <source>
        <dbReference type="EMBL" id="CAD7696354.1"/>
    </source>
</evidence>
<keyword evidence="1" id="KW-0472">Membrane</keyword>
<evidence type="ECO:0000313" key="3">
    <source>
        <dbReference type="Proteomes" id="UP000708148"/>
    </source>
</evidence>
<feature type="transmembrane region" description="Helical" evidence="1">
    <location>
        <begin position="41"/>
        <end position="60"/>
    </location>
</feature>
<keyword evidence="3" id="KW-1185">Reference proteome</keyword>
<evidence type="ECO:0000256" key="1">
    <source>
        <dbReference type="SAM" id="Phobius"/>
    </source>
</evidence>
<protein>
    <submittedName>
        <fullName evidence="2">Uncharacterized protein</fullName>
    </submittedName>
</protein>
<sequence length="312" mass="35443">MQEGTSRAASGASSRDVSRQAWLTTRSGLRPLRAPPSLDVYYFYPSVSLIAASFFGFLWATRPAKASDQRLALWREQLADDLVVGCFWAYCDDLAEVADGEALELGVSGVAEGWYDPKLDYWSAAMRRCCTALGVRYQQQLRRQEFRERTGRVRRAELDYTPRDVAVALGYEVADDRVSSGCVLKVLVPALKATQLCHGMISIREFKQILRQALYADKEGVIGPKVRRLLCSSQVNEYLMSDSLQYDAQYRHVYYKMATKLMTDPWNTWESSSACYYGNMNEPPDSLRNAMALVRRNVEAWYDVYGMPFEGD</sequence>